<sequence>MPHREKASMPRNNSTHHSDLTHRLRNDSHKEHHRDTGEKSIIMKKRHKKNRDRNAADKRIFIKMPGEVVSS</sequence>
<dbReference type="EMBL" id="KI965490">
    <property type="protein sequence ID" value="EUD64764.1"/>
    <property type="molecule type" value="Genomic_DNA"/>
</dbReference>
<evidence type="ECO:0000256" key="1">
    <source>
        <dbReference type="SAM" id="MobiDB-lite"/>
    </source>
</evidence>
<feature type="region of interest" description="Disordered" evidence="1">
    <location>
        <begin position="1"/>
        <end position="71"/>
    </location>
</feature>
<feature type="compositionally biased region" description="Basic and acidic residues" evidence="1">
    <location>
        <begin position="16"/>
        <end position="38"/>
    </location>
</feature>
<gene>
    <name evidence="2" type="ORF">C922_04908</name>
</gene>
<dbReference type="VEuPathDB" id="PlasmoDB:C922_04908"/>
<keyword evidence="3" id="KW-1185">Reference proteome</keyword>
<accession>W7A6N2</accession>
<dbReference type="AlphaFoldDB" id="W7A6N2"/>
<proteinExistence type="predicted"/>
<dbReference type="GeneID" id="20040182"/>
<name>W7A6N2_9APIC</name>
<dbReference type="RefSeq" id="XP_008818704.1">
    <property type="nucleotide sequence ID" value="XM_008820482.1"/>
</dbReference>
<evidence type="ECO:0000313" key="3">
    <source>
        <dbReference type="Proteomes" id="UP000030640"/>
    </source>
</evidence>
<evidence type="ECO:0000313" key="2">
    <source>
        <dbReference type="EMBL" id="EUD64764.1"/>
    </source>
</evidence>
<organism evidence="2 3">
    <name type="scientific">Plasmodium inui San Antonio 1</name>
    <dbReference type="NCBI Taxonomy" id="1237626"/>
    <lineage>
        <taxon>Eukaryota</taxon>
        <taxon>Sar</taxon>
        <taxon>Alveolata</taxon>
        <taxon>Apicomplexa</taxon>
        <taxon>Aconoidasida</taxon>
        <taxon>Haemosporida</taxon>
        <taxon>Plasmodiidae</taxon>
        <taxon>Plasmodium</taxon>
        <taxon>Plasmodium (Plasmodium)</taxon>
    </lineage>
</organism>
<reference evidence="2 3" key="1">
    <citation type="submission" date="2013-02" db="EMBL/GenBank/DDBJ databases">
        <title>The Genome Sequence of Plasmodium inui San Antonio 1.</title>
        <authorList>
            <consortium name="The Broad Institute Genome Sequencing Platform"/>
            <consortium name="The Broad Institute Genome Sequencing Center for Infectious Disease"/>
            <person name="Neafsey D."/>
            <person name="Cheeseman I."/>
            <person name="Volkman S."/>
            <person name="Adams J."/>
            <person name="Walker B."/>
            <person name="Young S.K."/>
            <person name="Zeng Q."/>
            <person name="Gargeya S."/>
            <person name="Fitzgerald M."/>
            <person name="Haas B."/>
            <person name="Abouelleil A."/>
            <person name="Alvarado L."/>
            <person name="Arachchi H.M."/>
            <person name="Berlin A.M."/>
            <person name="Chapman S.B."/>
            <person name="Dewar J."/>
            <person name="Goldberg J."/>
            <person name="Griggs A."/>
            <person name="Gujja S."/>
            <person name="Hansen M."/>
            <person name="Howarth C."/>
            <person name="Imamovic A."/>
            <person name="Larimer J."/>
            <person name="McCowan C."/>
            <person name="Murphy C."/>
            <person name="Neiman D."/>
            <person name="Pearson M."/>
            <person name="Priest M."/>
            <person name="Roberts A."/>
            <person name="Saif S."/>
            <person name="Shea T."/>
            <person name="Sisk P."/>
            <person name="Sykes S."/>
            <person name="Wortman J."/>
            <person name="Nusbaum C."/>
            <person name="Birren B."/>
        </authorList>
    </citation>
    <scope>NUCLEOTIDE SEQUENCE [LARGE SCALE GENOMIC DNA]</scope>
    <source>
        <strain evidence="2 3">San Antonio 1</strain>
    </source>
</reference>
<dbReference type="Proteomes" id="UP000030640">
    <property type="component" value="Unassembled WGS sequence"/>
</dbReference>
<protein>
    <submittedName>
        <fullName evidence="2">Uncharacterized protein</fullName>
    </submittedName>
</protein>
<feature type="compositionally biased region" description="Basic residues" evidence="1">
    <location>
        <begin position="42"/>
        <end position="51"/>
    </location>
</feature>